<evidence type="ECO:0000259" key="1">
    <source>
        <dbReference type="Pfam" id="PF13946"/>
    </source>
</evidence>
<dbReference type="Gene3D" id="3.40.390.10">
    <property type="entry name" value="Collagenase (Catalytic Domain)"/>
    <property type="match status" value="1"/>
</dbReference>
<dbReference type="InterPro" id="IPR025282">
    <property type="entry name" value="DUF4214"/>
</dbReference>
<keyword evidence="3" id="KW-1185">Reference proteome</keyword>
<dbReference type="RefSeq" id="WP_247261183.1">
    <property type="nucleotide sequence ID" value="NZ_JALJQZ010000017.1"/>
</dbReference>
<dbReference type="Gene3D" id="2.150.10.10">
    <property type="entry name" value="Serralysin-like metalloprotease, C-terminal"/>
    <property type="match status" value="1"/>
</dbReference>
<accession>A0ABV8EA72</accession>
<proteinExistence type="predicted"/>
<dbReference type="Pfam" id="PF13946">
    <property type="entry name" value="DUF4214"/>
    <property type="match status" value="1"/>
</dbReference>
<feature type="domain" description="DUF4214" evidence="1">
    <location>
        <begin position="371"/>
        <end position="437"/>
    </location>
</feature>
<dbReference type="SUPFAM" id="SSF55486">
    <property type="entry name" value="Metalloproteases ('zincins'), catalytic domain"/>
    <property type="match status" value="1"/>
</dbReference>
<reference evidence="3" key="1">
    <citation type="journal article" date="2019" name="Int. J. Syst. Evol. Microbiol.">
        <title>The Global Catalogue of Microorganisms (GCM) 10K type strain sequencing project: providing services to taxonomists for standard genome sequencing and annotation.</title>
        <authorList>
            <consortium name="The Broad Institute Genomics Platform"/>
            <consortium name="The Broad Institute Genome Sequencing Center for Infectious Disease"/>
            <person name="Wu L."/>
            <person name="Ma J."/>
        </authorList>
    </citation>
    <scope>NUCLEOTIDE SEQUENCE [LARGE SCALE GENOMIC DNA]</scope>
    <source>
        <strain evidence="3">TBRC 5781</strain>
    </source>
</reference>
<dbReference type="SUPFAM" id="SSF51120">
    <property type="entry name" value="beta-Roll"/>
    <property type="match status" value="1"/>
</dbReference>
<dbReference type="InterPro" id="IPR038255">
    <property type="entry name" value="PBS_linker_sf"/>
</dbReference>
<evidence type="ECO:0000313" key="3">
    <source>
        <dbReference type="Proteomes" id="UP001595697"/>
    </source>
</evidence>
<name>A0ABV8EA72_9HYPH</name>
<dbReference type="InterPro" id="IPR024079">
    <property type="entry name" value="MetalloPept_cat_dom_sf"/>
</dbReference>
<dbReference type="Proteomes" id="UP001595697">
    <property type="component" value="Unassembled WGS sequence"/>
</dbReference>
<sequence>MFEITRPADTDVKGFYSKQITVFGIKILGSSKVDDLAMLAAAETVANMVNNNSGMIASLNGAGATIGVIDSTEKVTQLPEYANLNTQFPGTDWSQYRGLGGTSFIPMSSAGEENLLQFTFGTLSGDPYGGTESILSHEFSHAIMNLWALPQSSFNSAIAAAYANAKQSGLWVGTYAITNSEEYFAELSQVWLESNPPGAVPGTHNSINLRSELLAYDPRGYELMRSIYRSDDWTPGDYIGTRGDDRISGSSLNDMMIGLAGNDVFAPQSGTDLIDGGDGKDTIILSGNSSSYTISIKSLSSTITAPQTSVTFDNIERVQFDNGTLALDVNGTAGQAYRVYEAAFNRTPDQGGLSFWIKSMDAGTSLIRVSQGFIDSGEFKTVYGTSPSNQAFVQKLYQNVLNRDGEQAGVSYWLGQLESGISKAQVLASFAESAENVSGTAQAIKDGIWF</sequence>
<gene>
    <name evidence="2" type="ORF">ACFOVS_14270</name>
</gene>
<evidence type="ECO:0000313" key="2">
    <source>
        <dbReference type="EMBL" id="MFC3969278.1"/>
    </source>
</evidence>
<dbReference type="InterPro" id="IPR011049">
    <property type="entry name" value="Serralysin-like_metalloprot_C"/>
</dbReference>
<organism evidence="2 3">
    <name type="scientific">Rhizobium lemnae</name>
    <dbReference type="NCBI Taxonomy" id="1214924"/>
    <lineage>
        <taxon>Bacteria</taxon>
        <taxon>Pseudomonadati</taxon>
        <taxon>Pseudomonadota</taxon>
        <taxon>Alphaproteobacteria</taxon>
        <taxon>Hyphomicrobiales</taxon>
        <taxon>Rhizobiaceae</taxon>
        <taxon>Rhizobium/Agrobacterium group</taxon>
        <taxon>Rhizobium</taxon>
    </lineage>
</organism>
<dbReference type="Gene3D" id="1.10.3130.20">
    <property type="entry name" value="Phycobilisome linker domain"/>
    <property type="match status" value="1"/>
</dbReference>
<comment type="caution">
    <text evidence="2">The sequence shown here is derived from an EMBL/GenBank/DDBJ whole genome shotgun (WGS) entry which is preliminary data.</text>
</comment>
<dbReference type="EMBL" id="JBHSBD010000060">
    <property type="protein sequence ID" value="MFC3969278.1"/>
    <property type="molecule type" value="Genomic_DNA"/>
</dbReference>
<protein>
    <submittedName>
        <fullName evidence="2">DUF4214 domain-containing protein</fullName>
    </submittedName>
</protein>